<name>A0A9W9M7M6_9EURO</name>
<evidence type="ECO:0000256" key="2">
    <source>
        <dbReference type="SAM" id="SignalP"/>
    </source>
</evidence>
<sequence>MDPSTIILVLGGTGMLLPAVRGLLECGHTVALVARRPQHAGVHPRLLPIHGDWIDANGLARGVRAALGTARPSKAILWVHSPYKAAVYAALDSLLSPDAVVVDLTGSAGTSPPIAQIPEPFCQPRQYRQVVLGFMGKHGRPTRWLTDQEISDGSLKALDTPGSPQVVGRLEPWDERP</sequence>
<evidence type="ECO:0000313" key="4">
    <source>
        <dbReference type="Proteomes" id="UP001150904"/>
    </source>
</evidence>
<feature type="region of interest" description="Disordered" evidence="1">
    <location>
        <begin position="154"/>
        <end position="177"/>
    </location>
</feature>
<dbReference type="GeneID" id="83185111"/>
<accession>A0A9W9M7M6</accession>
<reference evidence="3" key="2">
    <citation type="journal article" date="2023" name="IMA Fungus">
        <title>Comparative genomic study of the Penicillium genus elucidates a diverse pangenome and 15 lateral gene transfer events.</title>
        <authorList>
            <person name="Petersen C."/>
            <person name="Sorensen T."/>
            <person name="Nielsen M.R."/>
            <person name="Sondergaard T.E."/>
            <person name="Sorensen J.L."/>
            <person name="Fitzpatrick D.A."/>
            <person name="Frisvad J.C."/>
            <person name="Nielsen K.L."/>
        </authorList>
    </citation>
    <scope>NUCLEOTIDE SEQUENCE</scope>
    <source>
        <strain evidence="3">IBT 15544</strain>
    </source>
</reference>
<dbReference type="EMBL" id="JAPQKR010000016">
    <property type="protein sequence ID" value="KAJ5191769.1"/>
    <property type="molecule type" value="Genomic_DNA"/>
</dbReference>
<dbReference type="OrthoDB" id="5414621at2759"/>
<evidence type="ECO:0000256" key="1">
    <source>
        <dbReference type="SAM" id="MobiDB-lite"/>
    </source>
</evidence>
<dbReference type="InterPro" id="IPR036291">
    <property type="entry name" value="NAD(P)-bd_dom_sf"/>
</dbReference>
<keyword evidence="2" id="KW-0732">Signal</keyword>
<dbReference type="SUPFAM" id="SSF51735">
    <property type="entry name" value="NAD(P)-binding Rossmann-fold domains"/>
    <property type="match status" value="1"/>
</dbReference>
<comment type="caution">
    <text evidence="3">The sequence shown here is derived from an EMBL/GenBank/DDBJ whole genome shotgun (WGS) entry which is preliminary data.</text>
</comment>
<proteinExistence type="predicted"/>
<gene>
    <name evidence="3" type="ORF">N7498_010754</name>
</gene>
<evidence type="ECO:0008006" key="5">
    <source>
        <dbReference type="Google" id="ProtNLM"/>
    </source>
</evidence>
<dbReference type="Proteomes" id="UP001150904">
    <property type="component" value="Unassembled WGS sequence"/>
</dbReference>
<keyword evidence="4" id="KW-1185">Reference proteome</keyword>
<dbReference type="AlphaFoldDB" id="A0A9W9M7M6"/>
<evidence type="ECO:0000313" key="3">
    <source>
        <dbReference type="EMBL" id="KAJ5191769.1"/>
    </source>
</evidence>
<dbReference type="RefSeq" id="XP_058304709.1">
    <property type="nucleotide sequence ID" value="XM_058457810.1"/>
</dbReference>
<protein>
    <recommendedName>
        <fullName evidence="5">NAD(P)-binding domain-containing protein</fullName>
    </recommendedName>
</protein>
<reference evidence="3" key="1">
    <citation type="submission" date="2022-12" db="EMBL/GenBank/DDBJ databases">
        <authorList>
            <person name="Petersen C."/>
        </authorList>
    </citation>
    <scope>NUCLEOTIDE SEQUENCE</scope>
    <source>
        <strain evidence="3">IBT 15544</strain>
    </source>
</reference>
<feature type="chain" id="PRO_5040785335" description="NAD(P)-binding domain-containing protein" evidence="2">
    <location>
        <begin position="23"/>
        <end position="177"/>
    </location>
</feature>
<feature type="signal peptide" evidence="2">
    <location>
        <begin position="1"/>
        <end position="22"/>
    </location>
</feature>
<organism evidence="3 4">
    <name type="scientific">Penicillium cinerascens</name>
    <dbReference type="NCBI Taxonomy" id="70096"/>
    <lineage>
        <taxon>Eukaryota</taxon>
        <taxon>Fungi</taxon>
        <taxon>Dikarya</taxon>
        <taxon>Ascomycota</taxon>
        <taxon>Pezizomycotina</taxon>
        <taxon>Eurotiomycetes</taxon>
        <taxon>Eurotiomycetidae</taxon>
        <taxon>Eurotiales</taxon>
        <taxon>Aspergillaceae</taxon>
        <taxon>Penicillium</taxon>
    </lineage>
</organism>